<organism evidence="1">
    <name type="scientific">Podoviridae sp. ctG4L18</name>
    <dbReference type="NCBI Taxonomy" id="2825234"/>
    <lineage>
        <taxon>Viruses</taxon>
        <taxon>Duplodnaviria</taxon>
        <taxon>Heunggongvirae</taxon>
        <taxon>Uroviricota</taxon>
        <taxon>Caudoviricetes</taxon>
    </lineage>
</organism>
<sequence>MIFDLNNRCLHMKRLLYQTHRFVLDQLCIERFV</sequence>
<proteinExistence type="predicted"/>
<name>A0A8S5UP06_9CAUD</name>
<protein>
    <submittedName>
        <fullName evidence="1">Uncharacterized protein</fullName>
    </submittedName>
</protein>
<reference evidence="1" key="1">
    <citation type="journal article" date="2021" name="Proc. Natl. Acad. Sci. U.S.A.">
        <title>A Catalog of Tens of Thousands of Viruses from Human Metagenomes Reveals Hidden Associations with Chronic Diseases.</title>
        <authorList>
            <person name="Tisza M.J."/>
            <person name="Buck C.B."/>
        </authorList>
    </citation>
    <scope>NUCLEOTIDE SEQUENCE</scope>
    <source>
        <strain evidence="1">CtG4L18</strain>
    </source>
</reference>
<dbReference type="EMBL" id="BK016114">
    <property type="protein sequence ID" value="DAF96199.1"/>
    <property type="molecule type" value="Genomic_DNA"/>
</dbReference>
<evidence type="ECO:0000313" key="1">
    <source>
        <dbReference type="EMBL" id="DAF96199.1"/>
    </source>
</evidence>
<accession>A0A8S5UP06</accession>